<evidence type="ECO:0000313" key="2">
    <source>
        <dbReference type="EMBL" id="GFF45870.1"/>
    </source>
</evidence>
<dbReference type="RefSeq" id="XP_043147349.1">
    <property type="nucleotide sequence ID" value="XM_043291414.1"/>
</dbReference>
<keyword evidence="1" id="KW-0732">Signal</keyword>
<evidence type="ECO:0000313" key="3">
    <source>
        <dbReference type="EMBL" id="GFF92175.1"/>
    </source>
</evidence>
<feature type="signal peptide" evidence="1">
    <location>
        <begin position="1"/>
        <end position="19"/>
    </location>
</feature>
<feature type="chain" id="PRO_5044690440" evidence="1">
    <location>
        <begin position="20"/>
        <end position="231"/>
    </location>
</feature>
<reference evidence="2 5" key="2">
    <citation type="submission" date="2020-01" db="EMBL/GenBank/DDBJ databases">
        <title>Draft genome sequence of Aspergillus udagawae IFM 46972.</title>
        <authorList>
            <person name="Takahashi H."/>
            <person name="Yaguchi T."/>
        </authorList>
    </citation>
    <scope>NUCLEOTIDE SEQUENCE [LARGE SCALE GENOMIC DNA]</scope>
    <source>
        <strain evidence="2 5">IFM 46972</strain>
    </source>
</reference>
<evidence type="ECO:0000313" key="5">
    <source>
        <dbReference type="Proteomes" id="UP000465221"/>
    </source>
</evidence>
<protein>
    <submittedName>
        <fullName evidence="2">Uncharacterized protein</fullName>
    </submittedName>
</protein>
<keyword evidence="6" id="KW-1185">Reference proteome</keyword>
<reference evidence="4" key="1">
    <citation type="journal article" date="2015" name="Genome Announc.">
        <title>Draft Genome Sequence of the Pathogenic Filamentous Fungus Aspergillus udagawae Strain IFM 46973T.</title>
        <authorList>
            <person name="Kusuya Y."/>
            <person name="Takahashi-Nakaguchi A."/>
            <person name="Takahashi H."/>
            <person name="Yaguchi T."/>
        </authorList>
    </citation>
    <scope>NUCLEOTIDE SEQUENCE</scope>
    <source>
        <strain evidence="4">IFM 46973</strain>
    </source>
</reference>
<name>A0A8H3RZ49_9EURO</name>
<evidence type="ECO:0000313" key="4">
    <source>
        <dbReference type="EMBL" id="GIC90083.1"/>
    </source>
</evidence>
<evidence type="ECO:0000313" key="6">
    <source>
        <dbReference type="Proteomes" id="UP000465266"/>
    </source>
</evidence>
<dbReference type="Proteomes" id="UP000465221">
    <property type="component" value="Unassembled WGS sequence"/>
</dbReference>
<evidence type="ECO:0000256" key="1">
    <source>
        <dbReference type="SAM" id="SignalP"/>
    </source>
</evidence>
<gene>
    <name evidence="4" type="ORF">Aud_006515</name>
    <name evidence="2" type="ORF">IFM46972_07907</name>
    <name evidence="3" type="ORF">IFM53868_06753</name>
</gene>
<dbReference type="EMBL" id="BBXM02000004">
    <property type="protein sequence ID" value="GIC90083.1"/>
    <property type="molecule type" value="Genomic_DNA"/>
</dbReference>
<dbReference type="EMBL" id="BLKC01000063">
    <property type="protein sequence ID" value="GFF45870.1"/>
    <property type="molecule type" value="Genomic_DNA"/>
</dbReference>
<dbReference type="AlphaFoldDB" id="A0A8H3RZ49"/>
<dbReference type="Proteomes" id="UP000036893">
    <property type="component" value="Unassembled WGS sequence"/>
</dbReference>
<dbReference type="Proteomes" id="UP000465266">
    <property type="component" value="Unassembled WGS sequence"/>
</dbReference>
<dbReference type="GeneID" id="66993992"/>
<organism evidence="2 5">
    <name type="scientific">Aspergillus udagawae</name>
    <dbReference type="NCBI Taxonomy" id="91492"/>
    <lineage>
        <taxon>Eukaryota</taxon>
        <taxon>Fungi</taxon>
        <taxon>Dikarya</taxon>
        <taxon>Ascomycota</taxon>
        <taxon>Pezizomycotina</taxon>
        <taxon>Eurotiomycetes</taxon>
        <taxon>Eurotiomycetidae</taxon>
        <taxon>Eurotiales</taxon>
        <taxon>Aspergillaceae</taxon>
        <taxon>Aspergillus</taxon>
        <taxon>Aspergillus subgen. Fumigati</taxon>
    </lineage>
</organism>
<reference evidence="4" key="4">
    <citation type="submission" date="2021-01" db="EMBL/GenBank/DDBJ databases">
        <title>Pan-genome distribution and transcriptional activeness of fungal secondary metabolism genes in Aspergillus section Fumigati.</title>
        <authorList>
            <person name="Takahashi H."/>
            <person name="Umemura M."/>
            <person name="Ninomiya A."/>
            <person name="Kusuya Y."/>
            <person name="Urayama S."/>
            <person name="Shimizu M."/>
            <person name="Watanabe A."/>
            <person name="Kamei K."/>
            <person name="Yaguchi T."/>
            <person name="Hagiwara D."/>
        </authorList>
    </citation>
    <scope>NUCLEOTIDE SEQUENCE</scope>
    <source>
        <strain evidence="4">IFM 46973</strain>
    </source>
</reference>
<comment type="caution">
    <text evidence="2">The sequence shown here is derived from an EMBL/GenBank/DDBJ whole genome shotgun (WGS) entry which is preliminary data.</text>
</comment>
<sequence length="231" mass="23324">MAATILHLLLAAAAVSVSASTLPSPTPTQTPTTLATTTAAASITTAPASTPTCGPGSTLLHTTDCTMGTPVSYCHSAPPPISCSAGYFPGVWHPGHCIEASTCYPVDASWITTKCSNGGIPWRTSTLYEGVLAGETTSTTISIVSCSCAMDQWYSATLLPGRSTVDTFCMPSSNCPAGMTTATSTAEYCITSPAACASEGIPTTTKSCQCEQPGQTAVYPTEVGAAATGCA</sequence>
<accession>A0A8H3RZ49</accession>
<proteinExistence type="predicted"/>
<reference evidence="3 6" key="3">
    <citation type="submission" date="2020-01" db="EMBL/GenBank/DDBJ databases">
        <title>Draft genome sequence of Aspergillus udagawae IFM 53868.</title>
        <authorList>
            <person name="Takahashi H."/>
            <person name="Yaguchi T."/>
        </authorList>
    </citation>
    <scope>NUCLEOTIDE SEQUENCE [LARGE SCALE GENOMIC DNA]</scope>
    <source>
        <strain evidence="3 6">IFM 53868</strain>
    </source>
</reference>
<dbReference type="EMBL" id="BLKG01000080">
    <property type="protein sequence ID" value="GFF92175.1"/>
    <property type="molecule type" value="Genomic_DNA"/>
</dbReference>
<dbReference type="OrthoDB" id="4462706at2759"/>